<dbReference type="PATRIC" id="fig|1045858.4.peg.194"/>
<dbReference type="EMBL" id="CP002874">
    <property type="protein sequence ID" value="AEM20829.1"/>
    <property type="molecule type" value="Genomic_DNA"/>
</dbReference>
<keyword evidence="3" id="KW-1185">Reference proteome</keyword>
<evidence type="ECO:0000313" key="2">
    <source>
        <dbReference type="EMBL" id="AEM20829.1"/>
    </source>
</evidence>
<gene>
    <name evidence="2" type="ordered locus">Bint_0195</name>
</gene>
<dbReference type="HOGENOM" id="CLU_1718807_0_0_12"/>
<keyword evidence="1" id="KW-0472">Membrane</keyword>
<dbReference type="KEGG" id="bip:Bint_0195"/>
<organism evidence="2 3">
    <name type="scientific">Brachyspira intermedia (strain ATCC 51140 / PWS/A)</name>
    <name type="common">Serpulina intermedia</name>
    <dbReference type="NCBI Taxonomy" id="1045858"/>
    <lineage>
        <taxon>Bacteria</taxon>
        <taxon>Pseudomonadati</taxon>
        <taxon>Spirochaetota</taxon>
        <taxon>Spirochaetia</taxon>
        <taxon>Brachyspirales</taxon>
        <taxon>Brachyspiraceae</taxon>
        <taxon>Brachyspira</taxon>
    </lineage>
</organism>
<keyword evidence="1" id="KW-0812">Transmembrane</keyword>
<dbReference type="Proteomes" id="UP000008522">
    <property type="component" value="Chromosome"/>
</dbReference>
<name>G0EQC4_BRAIP</name>
<keyword evidence="1" id="KW-1133">Transmembrane helix</keyword>
<sequence>MNKFRIDVIVFFIIKLLEVKMNKKVKYIIFIISVLIFILGCKNNATNPSTFEELGKYRGTWVADNVYMLDLSNDQFLQSGNGMTIKINSDTDTVIDNIVPISIRHLPDTVDSYYLYISTDDVPPQYLSKITAEGGQVNGAYYKLEFTSHNSLKIYMILQCRAGLNPFNLVIQKADLRSN</sequence>
<accession>G0EQC4</accession>
<feature type="transmembrane region" description="Helical" evidence="1">
    <location>
        <begin position="25"/>
        <end position="40"/>
    </location>
</feature>
<dbReference type="AlphaFoldDB" id="G0EQC4"/>
<proteinExistence type="predicted"/>
<reference evidence="2 3" key="1">
    <citation type="journal article" date="2011" name="BMC Genomics">
        <title>Complete genome sequence of Brachyspira intermedia reveals unique genomic features in Brachyspira species and phage-mediated horizontal gene transfer.</title>
        <authorList>
            <person name="Hafstrom T."/>
            <person name="Jansson D.S."/>
            <person name="Segerman B."/>
        </authorList>
    </citation>
    <scope>NUCLEOTIDE SEQUENCE [LARGE SCALE GENOMIC DNA]</scope>
    <source>
        <strain evidence="3">ATCC 51140 / PWS/A</strain>
    </source>
</reference>
<evidence type="ECO:0000313" key="3">
    <source>
        <dbReference type="Proteomes" id="UP000008522"/>
    </source>
</evidence>
<evidence type="ECO:0000256" key="1">
    <source>
        <dbReference type="SAM" id="Phobius"/>
    </source>
</evidence>
<protein>
    <submittedName>
        <fullName evidence="2">Uncharacterized protein</fullName>
    </submittedName>
</protein>